<evidence type="ECO:0000313" key="3">
    <source>
        <dbReference type="Proteomes" id="UP000324629"/>
    </source>
</evidence>
<sequence length="513" mass="56876">MANVKLKAQCDDLQAQLQTIANELENQRNKYVELQSTHNSRQWEWDSLLKEVNKSAAAQAKELVRTKQLLINKQAELRRLSSEAFSRQSELMASRDVVQRLEAAVTRHLSILSSERTLDDPASSSGTFSCTQPSDNLFSAEFDDKLCKLEQKLSINLDYFVSLLGLLKISSWQQENLALTDLLTGAERFNRTRTPCATELPTEIRTRLPMDMCSSKLNIPSKVVGDGHCLASELGSPQSSARSITIQSPTDCVPKRELGFLDLENQTVPKLFNSAQLGISLCLPSSENNLLPLSSTQSGSKSICGNTSKSCIDRPFSLSVPMPMADTKSIVEAPDHLPVGHASTEYDSGQALHLSGASMSPSEYEDFVMPNSDRLYAGDGCDQCGDSPRVSRLPSDCTPEKASLFDSLMNNRTKSKQPFLRDIPPSPAMNSTELVSTWCHNHRAFPQACSTAHKDTTQPFRLASDDEEEDTNVYCLAAKFLANEQEHSLRLETQIDIHLEELRRQLEHSSSTT</sequence>
<protein>
    <submittedName>
        <fullName evidence="2">Uncharacterized protein</fullName>
    </submittedName>
</protein>
<gene>
    <name evidence="2" type="ORF">DEA37_0010132</name>
</gene>
<evidence type="ECO:0000313" key="2">
    <source>
        <dbReference type="EMBL" id="KAA3682114.1"/>
    </source>
</evidence>
<proteinExistence type="predicted"/>
<accession>A0A5J4P2I5</accession>
<reference evidence="2" key="1">
    <citation type="journal article" date="2019" name="Gigascience">
        <title>Whole-genome sequence of the oriental lung fluke Paragonimus westermani.</title>
        <authorList>
            <person name="Oey H."/>
            <person name="Zakrzewski M."/>
            <person name="Narain K."/>
            <person name="Devi K.R."/>
            <person name="Agatsuma T."/>
            <person name="Nawaratna S."/>
            <person name="Gobert G.N."/>
            <person name="Jones M.K."/>
            <person name="Ragan M.A."/>
            <person name="McManus D.P."/>
            <person name="Krause L."/>
        </authorList>
    </citation>
    <scope>NUCLEOTIDE SEQUENCE [LARGE SCALE GENOMIC DNA]</scope>
    <source>
        <strain evidence="2">IND2009</strain>
    </source>
</reference>
<feature type="coiled-coil region" evidence="1">
    <location>
        <begin position="3"/>
        <end position="37"/>
    </location>
</feature>
<comment type="caution">
    <text evidence="2">The sequence shown here is derived from an EMBL/GenBank/DDBJ whole genome shotgun (WGS) entry which is preliminary data.</text>
</comment>
<organism evidence="2 3">
    <name type="scientific">Paragonimus westermani</name>
    <dbReference type="NCBI Taxonomy" id="34504"/>
    <lineage>
        <taxon>Eukaryota</taxon>
        <taxon>Metazoa</taxon>
        <taxon>Spiralia</taxon>
        <taxon>Lophotrochozoa</taxon>
        <taxon>Platyhelminthes</taxon>
        <taxon>Trematoda</taxon>
        <taxon>Digenea</taxon>
        <taxon>Plagiorchiida</taxon>
        <taxon>Troglotremata</taxon>
        <taxon>Troglotrematidae</taxon>
        <taxon>Paragonimus</taxon>
    </lineage>
</organism>
<keyword evidence="3" id="KW-1185">Reference proteome</keyword>
<dbReference type="AlphaFoldDB" id="A0A5J4P2I5"/>
<name>A0A5J4P2I5_9TREM</name>
<dbReference type="Proteomes" id="UP000324629">
    <property type="component" value="Unassembled WGS sequence"/>
</dbReference>
<dbReference type="EMBL" id="QNGE01000070">
    <property type="protein sequence ID" value="KAA3682114.1"/>
    <property type="molecule type" value="Genomic_DNA"/>
</dbReference>
<evidence type="ECO:0000256" key="1">
    <source>
        <dbReference type="SAM" id="Coils"/>
    </source>
</evidence>
<keyword evidence="1" id="KW-0175">Coiled coil</keyword>